<accession>A0A0C2BFT2</accession>
<evidence type="ECO:0000313" key="2">
    <source>
        <dbReference type="Proteomes" id="UP000031572"/>
    </source>
</evidence>
<dbReference type="EMBL" id="JWJG01000028">
    <property type="protein sequence ID" value="KIF80100.1"/>
    <property type="molecule type" value="Genomic_DNA"/>
</dbReference>
<gene>
    <name evidence="1" type="ORF">TSA66_03620</name>
</gene>
<dbReference type="Proteomes" id="UP000031572">
    <property type="component" value="Unassembled WGS sequence"/>
</dbReference>
<proteinExistence type="predicted"/>
<evidence type="ECO:0000313" key="1">
    <source>
        <dbReference type="EMBL" id="KIF80100.1"/>
    </source>
</evidence>
<dbReference type="AlphaFoldDB" id="A0A0C2BFT2"/>
<organism evidence="1 2">
    <name type="scientific">Noviherbaspirillum autotrophicum</name>
    <dbReference type="NCBI Taxonomy" id="709839"/>
    <lineage>
        <taxon>Bacteria</taxon>
        <taxon>Pseudomonadati</taxon>
        <taxon>Pseudomonadota</taxon>
        <taxon>Betaproteobacteria</taxon>
        <taxon>Burkholderiales</taxon>
        <taxon>Oxalobacteraceae</taxon>
        <taxon>Noviherbaspirillum</taxon>
    </lineage>
</organism>
<protein>
    <submittedName>
        <fullName evidence="1">Uncharacterized protein</fullName>
    </submittedName>
</protein>
<keyword evidence="2" id="KW-1185">Reference proteome</keyword>
<sequence>MLESLSGLFGTKTKEAKLALRQIPPGESLKCDRNEMPLGTQKRYGELAFFFPGKDPIAYAQN</sequence>
<name>A0A0C2BFT2_9BURK</name>
<reference evidence="1 2" key="1">
    <citation type="submission" date="2014-12" db="EMBL/GenBank/DDBJ databases">
        <title>Denitrispirillum autotrophicum gen. nov., sp. nov., Denitrifying, Facultatively Autotrophic Bacteria Isolated from Rice Paddy Soil.</title>
        <authorList>
            <person name="Ishii S."/>
            <person name="Ashida N."/>
            <person name="Ohno H."/>
            <person name="Otsuka S."/>
            <person name="Yokota A."/>
            <person name="Senoo K."/>
        </authorList>
    </citation>
    <scope>NUCLEOTIDE SEQUENCE [LARGE SCALE GENOMIC DNA]</scope>
    <source>
        <strain evidence="1 2">TSA66</strain>
    </source>
</reference>
<comment type="caution">
    <text evidence="1">The sequence shown here is derived from an EMBL/GenBank/DDBJ whole genome shotgun (WGS) entry which is preliminary data.</text>
</comment>
<dbReference type="OrthoDB" id="9896250at2"/>
<dbReference type="RefSeq" id="WP_040039012.1">
    <property type="nucleotide sequence ID" value="NZ_JWJG01000028.1"/>
</dbReference>